<dbReference type="InterPro" id="IPR052345">
    <property type="entry name" value="Rad_response_metalloprotease"/>
</dbReference>
<dbReference type="Proteomes" id="UP000216538">
    <property type="component" value="Unassembled WGS sequence"/>
</dbReference>
<gene>
    <name evidence="4" type="ORF">CE457_18735</name>
    <name evidence="3" type="ORF">KUC_3921</name>
</gene>
<evidence type="ECO:0000313" key="4">
    <source>
        <dbReference type="EMBL" id="OZT72569.1"/>
    </source>
</evidence>
<dbReference type="EMBL" id="NPEY01000023">
    <property type="protein sequence ID" value="OZT72569.1"/>
    <property type="molecule type" value="Genomic_DNA"/>
</dbReference>
<dbReference type="InterPro" id="IPR010982">
    <property type="entry name" value="Lambda_DNA-bd_dom_sf"/>
</dbReference>
<dbReference type="CDD" id="cd00093">
    <property type="entry name" value="HTH_XRE"/>
    <property type="match status" value="1"/>
</dbReference>
<dbReference type="AlphaFoldDB" id="A0A265DTB2"/>
<evidence type="ECO:0000259" key="2">
    <source>
        <dbReference type="PROSITE" id="PS50943"/>
    </source>
</evidence>
<dbReference type="PROSITE" id="PS50943">
    <property type="entry name" value="HTH_CROC1"/>
    <property type="match status" value="1"/>
</dbReference>
<organism evidence="3 5">
    <name type="scientific">Vreelandella boliviensis LC1</name>
    <dbReference type="NCBI Taxonomy" id="1072583"/>
    <lineage>
        <taxon>Bacteria</taxon>
        <taxon>Pseudomonadati</taxon>
        <taxon>Pseudomonadota</taxon>
        <taxon>Gammaproteobacteria</taxon>
        <taxon>Oceanospirillales</taxon>
        <taxon>Halomonadaceae</taxon>
        <taxon>Vreelandella</taxon>
    </lineage>
</organism>
<sequence length="376" mass="42758">MAKTTLVTSNEFFGDRLRLARLMAGITQQELGDCVNVSRQFIHQLESGVKNPQEDVLNAISERLEVSNGFFFTPLGNDVKFEQCHFRKRKTTPINLANRVLAMSTIFEDIVQLLDELLELPEINFPELGSYTSDANSIERAAEKTRLHWGLGIEAPITNMIRVLENAGAVITCYDNVSDKVDALSISRKRPIIVRNNAKESVCRLRFDLAHECGHLVLHQGVETGCSKTESEANAFASAFLFPRTAFIKEFAECIGPRGFRWRKMIELKERWRFSLRAMIFRANQLNLITAQQYRYANVYLNKNGQAKTEELDDILPMEYPEILPHAIDMIYEEMSISIFDIAKKLHIDPKIASQLTGYALSKQIDDSKVTSIMMA</sequence>
<dbReference type="OrthoDB" id="9794834at2"/>
<dbReference type="STRING" id="1072583.KUC_3921"/>
<dbReference type="EMBL" id="JH393261">
    <property type="protein sequence ID" value="EHJ91097.1"/>
    <property type="molecule type" value="Genomic_DNA"/>
</dbReference>
<dbReference type="Pfam" id="PF06114">
    <property type="entry name" value="Peptidase_M78"/>
    <property type="match status" value="1"/>
</dbReference>
<feature type="domain" description="HTH cro/C1-type" evidence="2">
    <location>
        <begin position="17"/>
        <end position="71"/>
    </location>
</feature>
<evidence type="ECO:0000256" key="1">
    <source>
        <dbReference type="ARBA" id="ARBA00007227"/>
    </source>
</evidence>
<dbReference type="PANTHER" id="PTHR43236:SF1">
    <property type="entry name" value="BLL7220 PROTEIN"/>
    <property type="match status" value="1"/>
</dbReference>
<reference evidence="4 6" key="2">
    <citation type="submission" date="2017-07" db="EMBL/GenBank/DDBJ databases">
        <title>Shotgun whole genome sequences of three halophilic bacterial isolates.</title>
        <authorList>
            <person name="Pozzo T."/>
            <person name="Higdon S.M."/>
            <person name="Quillaguaman J."/>
        </authorList>
    </citation>
    <scope>NUCLEOTIDE SEQUENCE [LARGE SCALE GENOMIC DNA]</scope>
    <source>
        <strain evidence="4 6">LC1</strain>
    </source>
</reference>
<dbReference type="Pfam" id="PF01381">
    <property type="entry name" value="HTH_3"/>
    <property type="match status" value="1"/>
</dbReference>
<dbReference type="RefSeq" id="WP_007114849.1">
    <property type="nucleotide sequence ID" value="NZ_JH393261.1"/>
</dbReference>
<accession>A0A265DTB2</accession>
<dbReference type="Gene3D" id="1.10.260.40">
    <property type="entry name" value="lambda repressor-like DNA-binding domains"/>
    <property type="match status" value="1"/>
</dbReference>
<evidence type="ECO:0000313" key="5">
    <source>
        <dbReference type="Proteomes" id="UP000005756"/>
    </source>
</evidence>
<evidence type="ECO:0000313" key="3">
    <source>
        <dbReference type="EMBL" id="EHJ91097.1"/>
    </source>
</evidence>
<protein>
    <submittedName>
        <fullName evidence="4">Zinc peptidase</fullName>
    </submittedName>
</protein>
<name>A0A265DTB2_9GAMM</name>
<dbReference type="PANTHER" id="PTHR43236">
    <property type="entry name" value="ANTITOXIN HIGA1"/>
    <property type="match status" value="1"/>
</dbReference>
<reference evidence="3 5" key="1">
    <citation type="submission" date="2011-10" db="EMBL/GenBank/DDBJ databases">
        <authorList>
            <person name="Quillaguamn J."/>
            <person name="Guzmn D."/>
            <person name="Balderrama-Subieta A."/>
            <person name="Cardona-Ortuo C."/>
            <person name="Guevara-Martnez M."/>
            <person name="Callisaya-Quispe N."/>
        </authorList>
    </citation>
    <scope>NUCLEOTIDE SEQUENCE [LARGE SCALE GENOMIC DNA]</scope>
    <source>
        <strain evidence="3 5">LC1</strain>
    </source>
</reference>
<dbReference type="InterPro" id="IPR010359">
    <property type="entry name" value="IrrE_HExxH"/>
</dbReference>
<dbReference type="Gene3D" id="1.10.10.2910">
    <property type="match status" value="1"/>
</dbReference>
<evidence type="ECO:0000313" key="6">
    <source>
        <dbReference type="Proteomes" id="UP000216538"/>
    </source>
</evidence>
<keyword evidence="6" id="KW-1185">Reference proteome</keyword>
<dbReference type="Proteomes" id="UP000005756">
    <property type="component" value="Unassembled WGS sequence"/>
</dbReference>
<dbReference type="GO" id="GO:0003677">
    <property type="term" value="F:DNA binding"/>
    <property type="evidence" value="ECO:0007669"/>
    <property type="project" value="InterPro"/>
</dbReference>
<dbReference type="SMART" id="SM00530">
    <property type="entry name" value="HTH_XRE"/>
    <property type="match status" value="1"/>
</dbReference>
<proteinExistence type="inferred from homology"/>
<dbReference type="InterPro" id="IPR001387">
    <property type="entry name" value="Cro/C1-type_HTH"/>
</dbReference>
<comment type="similarity">
    <text evidence="1">Belongs to the short-chain fatty acyl-CoA assimilation regulator (ScfR) family.</text>
</comment>
<dbReference type="SUPFAM" id="SSF47413">
    <property type="entry name" value="lambda repressor-like DNA-binding domains"/>
    <property type="match status" value="1"/>
</dbReference>